<dbReference type="GO" id="GO:0030246">
    <property type="term" value="F:carbohydrate binding"/>
    <property type="evidence" value="ECO:0007669"/>
    <property type="project" value="UniProtKB-ARBA"/>
</dbReference>
<dbReference type="PANTHER" id="PTHR46847:SF1">
    <property type="entry name" value="D-ALLOSE-BINDING PERIPLASMIC PROTEIN-RELATED"/>
    <property type="match status" value="1"/>
</dbReference>
<dbReference type="AlphaFoldDB" id="A0AAF0C463"/>
<gene>
    <name evidence="5" type="primary">torT</name>
    <name evidence="5" type="ORF">SG35_003075</name>
</gene>
<feature type="domain" description="Periplasmic binding protein" evidence="4">
    <location>
        <begin position="53"/>
        <end position="299"/>
    </location>
</feature>
<name>A0AAF0C463_9GAMM</name>
<comment type="subcellular location">
    <subcellularLocation>
        <location evidence="1">Cell envelope</location>
    </subcellularLocation>
</comment>
<organism evidence="5 6">
    <name type="scientific">Thalassomonas actiniarum</name>
    <dbReference type="NCBI Taxonomy" id="485447"/>
    <lineage>
        <taxon>Bacteria</taxon>
        <taxon>Pseudomonadati</taxon>
        <taxon>Pseudomonadota</taxon>
        <taxon>Gammaproteobacteria</taxon>
        <taxon>Alteromonadales</taxon>
        <taxon>Colwelliaceae</taxon>
        <taxon>Thalassomonas</taxon>
    </lineage>
</organism>
<keyword evidence="3" id="KW-0732">Signal</keyword>
<sequence>MLLLSFFCCFTRGEAFESKLAPELLLDGKADESMSYTWLKRARQPWRLCAIVPVLDTSYWFSINYGLSKQARKLGISLKIFQIGAFAGDDKQRAYLDLCRKSSQAIILGGVYDQSDKGKVFNVPIIALGYPVKNVFINANVIPQASESGKLIADHLNRQVSGQAAAKLKVGLFPGPEASALAQQYQQGFLAQYQREKITLLGMHYTRHEYEEVQQALSHFLNRNLDLDVLVTSGYVAEIASDLLKRMSLEEEVALLSLNLTAQVYREMKRGTVSGAITASPVLQGKLAIDMAVKLLEKKLHYHEVTPKLKILTRDTIDDFDYIDVFAPYGYKEILEVN</sequence>
<comment type="similarity">
    <text evidence="2">Belongs to the bacterial solute-binding protein 2 family.</text>
</comment>
<dbReference type="GO" id="GO:0055085">
    <property type="term" value="P:transmembrane transport"/>
    <property type="evidence" value="ECO:0007669"/>
    <property type="project" value="UniProtKB-ARBA"/>
</dbReference>
<keyword evidence="6" id="KW-1185">Reference proteome</keyword>
<dbReference type="InterPro" id="IPR028082">
    <property type="entry name" value="Peripla_BP_I"/>
</dbReference>
<proteinExistence type="inferred from homology"/>
<dbReference type="InterPro" id="IPR025997">
    <property type="entry name" value="SBP_2_dom"/>
</dbReference>
<dbReference type="NCBIfam" id="NF008185">
    <property type="entry name" value="PRK10936.1"/>
    <property type="match status" value="1"/>
</dbReference>
<reference evidence="5 6" key="1">
    <citation type="journal article" date="2015" name="Genome Announc.">
        <title>Draft Genome Sequences of Marine Isolates of Thalassomonas viridans and Thalassomonas actiniarum.</title>
        <authorList>
            <person name="Olonade I."/>
            <person name="van Zyl L.J."/>
            <person name="Trindade M."/>
        </authorList>
    </citation>
    <scope>NUCLEOTIDE SEQUENCE [LARGE SCALE GENOMIC DNA]</scope>
    <source>
        <strain evidence="5 6">A5K-106</strain>
    </source>
</reference>
<evidence type="ECO:0000256" key="3">
    <source>
        <dbReference type="ARBA" id="ARBA00022729"/>
    </source>
</evidence>
<evidence type="ECO:0000313" key="5">
    <source>
        <dbReference type="EMBL" id="WDD99670.1"/>
    </source>
</evidence>
<dbReference type="PANTHER" id="PTHR46847">
    <property type="entry name" value="D-ALLOSE-BINDING PERIPLASMIC PROTEIN-RELATED"/>
    <property type="match status" value="1"/>
</dbReference>
<evidence type="ECO:0000256" key="2">
    <source>
        <dbReference type="ARBA" id="ARBA00007639"/>
    </source>
</evidence>
<dbReference type="SUPFAM" id="SSF53822">
    <property type="entry name" value="Periplasmic binding protein-like I"/>
    <property type="match status" value="1"/>
</dbReference>
<dbReference type="Pfam" id="PF13407">
    <property type="entry name" value="Peripla_BP_4"/>
    <property type="match status" value="1"/>
</dbReference>
<evidence type="ECO:0000259" key="4">
    <source>
        <dbReference type="Pfam" id="PF13407"/>
    </source>
</evidence>
<dbReference type="GO" id="GO:0030313">
    <property type="term" value="C:cell envelope"/>
    <property type="evidence" value="ECO:0007669"/>
    <property type="project" value="UniProtKB-SubCell"/>
</dbReference>
<evidence type="ECO:0000313" key="6">
    <source>
        <dbReference type="Proteomes" id="UP000032568"/>
    </source>
</evidence>
<dbReference type="Proteomes" id="UP000032568">
    <property type="component" value="Chromosome"/>
</dbReference>
<accession>A0AAF0C463</accession>
<evidence type="ECO:0000256" key="1">
    <source>
        <dbReference type="ARBA" id="ARBA00004196"/>
    </source>
</evidence>
<dbReference type="KEGG" id="tact:SG35_003075"/>
<dbReference type="EMBL" id="CP059735">
    <property type="protein sequence ID" value="WDD99670.1"/>
    <property type="molecule type" value="Genomic_DNA"/>
</dbReference>
<dbReference type="RefSeq" id="WP_160298349.1">
    <property type="nucleotide sequence ID" value="NZ_CP059735.1"/>
</dbReference>
<protein>
    <submittedName>
        <fullName evidence="5">TMAO reductase system periplasmic protein TorT</fullName>
    </submittedName>
</protein>
<reference evidence="5 6" key="2">
    <citation type="journal article" date="2022" name="Mar. Drugs">
        <title>Bioassay-Guided Fractionation Leads to the Detection of Cholic Acid Generated by the Rare Thalassomonas sp.</title>
        <authorList>
            <person name="Pheiffer F."/>
            <person name="Schneider Y.K."/>
            <person name="Hansen E.H."/>
            <person name="Andersen J.H."/>
            <person name="Isaksson J."/>
            <person name="Busche T."/>
            <person name="R C."/>
            <person name="Kalinowski J."/>
            <person name="Zyl L.V."/>
            <person name="Trindade M."/>
        </authorList>
    </citation>
    <scope>NUCLEOTIDE SEQUENCE [LARGE SCALE GENOMIC DNA]</scope>
    <source>
        <strain evidence="5 6">A5K-106</strain>
    </source>
</reference>
<dbReference type="Gene3D" id="3.40.50.2300">
    <property type="match status" value="2"/>
</dbReference>